<evidence type="ECO:0000313" key="10">
    <source>
        <dbReference type="Proteomes" id="UP000694558"/>
    </source>
</evidence>
<evidence type="ECO:0000256" key="5">
    <source>
        <dbReference type="ARBA" id="ARBA00023157"/>
    </source>
</evidence>
<sequence>MQTLEVLQYCASFCNSLRLQCIGIVCQRKWHSKQANKNTSAIHVRDSNVFSPSLHTSISRATTRGHCCYFSPTQRAELDVASEGVTSCVLCSADIRLAQVSYLSSVKPDRPPLGLCGSVSPSPRGPRCAVVLHEERAALRSSAGRTGEMTAGLLFVVVGGLLGVCGGVSANRGGHPSYTDEVPFKIIWPDAEFSLPTSGALYSEDDFVIMTTTEMEKYKCLLPSLTAGEEDSDKEYSGPGPGDLLEPLFKRSSCSYRIESYWTYEVCHGKHIRQYHEEKETGQKISVQEYFLGNLAQKSQASETDEVEEVENVKSTVPTKNIEGQLTPYFSFEMGNGTPCVLKQNEPRSTSVLYVCHPEAKHEILSVAEVTTCEYEVVVLTPLLCAHPKYRFKSSPVNSIFCRALAGSPLRPQRLAQLDKEQEEHLKPPFSGVGWWKYEFCYGRHVHQYHEDKEQGKNTVVVGSWNAEEHVEWAKKNVARSYQLKDDGLQKVKLVSHLYGHGDLCDLTGKPRQVIVKLKCKESESPHAVTVYMLEPQTCQYILGVESPVICRILDTADEHGLLSLSS</sequence>
<evidence type="ECO:0000256" key="2">
    <source>
        <dbReference type="ARBA" id="ARBA00022729"/>
    </source>
</evidence>
<name>A0A8D3EFQ5_SCOMX</name>
<keyword evidence="4 7" id="KW-0256">Endoplasmic reticulum</keyword>
<dbReference type="PROSITE" id="PS51914">
    <property type="entry name" value="MRH"/>
    <property type="match status" value="2"/>
</dbReference>
<dbReference type="InterPro" id="IPR045149">
    <property type="entry name" value="OS-9-like"/>
</dbReference>
<feature type="domain" description="MRH" evidence="8">
    <location>
        <begin position="415"/>
        <end position="553"/>
    </location>
</feature>
<keyword evidence="5" id="KW-1015">Disulfide bond</keyword>
<keyword evidence="3" id="KW-0677">Repeat</keyword>
<dbReference type="InterPro" id="IPR009011">
    <property type="entry name" value="Man6P_isomerase_rcpt-bd_dom_sf"/>
</dbReference>
<dbReference type="Pfam" id="PF07915">
    <property type="entry name" value="PRKCSH"/>
    <property type="match status" value="2"/>
</dbReference>
<dbReference type="Proteomes" id="UP000694558">
    <property type="component" value="Chromosome 15"/>
</dbReference>
<dbReference type="GO" id="GO:0030968">
    <property type="term" value="P:endoplasmic reticulum unfolded protein response"/>
    <property type="evidence" value="ECO:0007669"/>
    <property type="project" value="UniProtKB-UniRule"/>
</dbReference>
<dbReference type="SUPFAM" id="SSF50911">
    <property type="entry name" value="Mannose 6-phosphate receptor domain"/>
    <property type="match status" value="2"/>
</dbReference>
<proteinExistence type="inferred from homology"/>
<feature type="domain" description="MRH" evidence="8">
    <location>
        <begin position="252"/>
        <end position="387"/>
    </location>
</feature>
<dbReference type="InterPro" id="IPR044865">
    <property type="entry name" value="MRH_dom"/>
</dbReference>
<dbReference type="InterPro" id="IPR012913">
    <property type="entry name" value="OS9-like_dom"/>
</dbReference>
<evidence type="ECO:0000256" key="3">
    <source>
        <dbReference type="ARBA" id="ARBA00022737"/>
    </source>
</evidence>
<keyword evidence="2" id="KW-0732">Signal</keyword>
<dbReference type="Ensembl" id="ENSSMAT00000070576.1">
    <property type="protein sequence ID" value="ENSSMAP00000070614.1"/>
    <property type="gene ID" value="ENSSMAG00000007601.2"/>
</dbReference>
<keyword evidence="7" id="KW-0430">Lectin</keyword>
<dbReference type="GO" id="GO:0005788">
    <property type="term" value="C:endoplasmic reticulum lumen"/>
    <property type="evidence" value="ECO:0007669"/>
    <property type="project" value="UniProtKB-SubCell"/>
</dbReference>
<dbReference type="PANTHER" id="PTHR15414:SF0">
    <property type="entry name" value="ENDOPLASMIC RETICULUM LECTIN 1"/>
    <property type="match status" value="1"/>
</dbReference>
<evidence type="ECO:0000259" key="8">
    <source>
        <dbReference type="PROSITE" id="PS51914"/>
    </source>
</evidence>
<accession>A0A8D3EFQ5</accession>
<evidence type="ECO:0000256" key="7">
    <source>
        <dbReference type="RuleBase" id="RU369099"/>
    </source>
</evidence>
<gene>
    <name evidence="9" type="primary">ERLEC1</name>
</gene>
<evidence type="ECO:0000256" key="6">
    <source>
        <dbReference type="ARBA" id="ARBA00037585"/>
    </source>
</evidence>
<reference evidence="9" key="1">
    <citation type="submission" date="2023-05" db="EMBL/GenBank/DDBJ databases">
        <title>High-quality long-read genome of Scophthalmus maximus.</title>
        <authorList>
            <person name="Lien S."/>
            <person name="Martinez P."/>
        </authorList>
    </citation>
    <scope>NUCLEOTIDE SEQUENCE [LARGE SCALE GENOMIC DNA]</scope>
</reference>
<dbReference type="AlphaFoldDB" id="A0A8D3EFQ5"/>
<reference evidence="9" key="2">
    <citation type="submission" date="2025-08" db="UniProtKB">
        <authorList>
            <consortium name="Ensembl"/>
        </authorList>
    </citation>
    <scope>IDENTIFICATION</scope>
</reference>
<evidence type="ECO:0000256" key="1">
    <source>
        <dbReference type="ARBA" id="ARBA00004319"/>
    </source>
</evidence>
<comment type="similarity">
    <text evidence="7">Belongs to the OS-9 family.</text>
</comment>
<protein>
    <recommendedName>
        <fullName evidence="7">Endoplasmic reticulum lectin</fullName>
    </recommendedName>
</protein>
<dbReference type="GO" id="GO:0030246">
    <property type="term" value="F:carbohydrate binding"/>
    <property type="evidence" value="ECO:0007669"/>
    <property type="project" value="UniProtKB-UniRule"/>
</dbReference>
<dbReference type="GeneTree" id="ENSGT00530000063603"/>
<dbReference type="PANTHER" id="PTHR15414">
    <property type="entry name" value="OS-9-RELATED"/>
    <property type="match status" value="1"/>
</dbReference>
<dbReference type="FunFam" id="2.70.130.10:FF:000001">
    <property type="entry name" value="Endoplasmic reticulum lectin 1"/>
    <property type="match status" value="1"/>
</dbReference>
<dbReference type="Gene3D" id="2.70.130.10">
    <property type="entry name" value="Mannose-6-phosphate receptor binding domain"/>
    <property type="match status" value="2"/>
</dbReference>
<comment type="subcellular location">
    <subcellularLocation>
        <location evidence="1 7">Endoplasmic reticulum lumen</location>
    </subcellularLocation>
</comment>
<evidence type="ECO:0000256" key="4">
    <source>
        <dbReference type="ARBA" id="ARBA00022824"/>
    </source>
</evidence>
<comment type="function">
    <text evidence="7">Lectin involved in the quality control of the secretory pathway. As a member of the endoplasmic reticulum-associated degradation lumenal (ERAD-L) surveillance system, targets misfolded endoplasmic reticulum lumenal glycoproteins for degradation.</text>
</comment>
<evidence type="ECO:0000313" key="9">
    <source>
        <dbReference type="Ensembl" id="ENSSMAP00000070614.1"/>
    </source>
</evidence>
<dbReference type="FunFam" id="2.70.130.10:FF:000003">
    <property type="entry name" value="Endoplasmic reticulum lectin 1"/>
    <property type="match status" value="1"/>
</dbReference>
<dbReference type="GO" id="GO:0030970">
    <property type="term" value="P:retrograde protein transport, ER to cytosol"/>
    <property type="evidence" value="ECO:0007669"/>
    <property type="project" value="TreeGrafter"/>
</dbReference>
<organism evidence="9 10">
    <name type="scientific">Scophthalmus maximus</name>
    <name type="common">Turbot</name>
    <name type="synonym">Psetta maxima</name>
    <dbReference type="NCBI Taxonomy" id="52904"/>
    <lineage>
        <taxon>Eukaryota</taxon>
        <taxon>Metazoa</taxon>
        <taxon>Chordata</taxon>
        <taxon>Craniata</taxon>
        <taxon>Vertebrata</taxon>
        <taxon>Euteleostomi</taxon>
        <taxon>Actinopterygii</taxon>
        <taxon>Neopterygii</taxon>
        <taxon>Teleostei</taxon>
        <taxon>Neoteleostei</taxon>
        <taxon>Acanthomorphata</taxon>
        <taxon>Carangaria</taxon>
        <taxon>Pleuronectiformes</taxon>
        <taxon>Pleuronectoidei</taxon>
        <taxon>Scophthalmidae</taxon>
        <taxon>Scophthalmus</taxon>
    </lineage>
</organism>
<comment type="function">
    <text evidence="6">Probable lectin that binds selectively to improperly folded lumenal proteins. May function in endoplasmic reticulum quality control and endoplasmic reticulum-associated degradation (ERAD) of both non-glycosylated proteins and glycoproteins.</text>
</comment>